<dbReference type="OrthoDB" id="10063988at2759"/>
<gene>
    <name evidence="1" type="ORF">MEDL_39372</name>
</gene>
<comment type="caution">
    <text evidence="1">The sequence shown here is derived from an EMBL/GenBank/DDBJ whole genome shotgun (WGS) entry which is preliminary data.</text>
</comment>
<sequence length="225" mass="24919">MQGGDWMLRTTASLAIRSDTGKINSSPKSVMQPIVRLQLGCNHTITIPVSDPDNDDVRCRWAIHDRDECGDICDSFSGANMYERECTISYSPKRFGWYGVAVQIEDFNSTESMEALSSVPLQFLVVVFSSNTTCSSKPSFVAPTRVDGSCIGIPFNTTYFEPLVSRSGSQKVSIREIQTASPQGMLKSKLEVYANREWYVNVSWTPDNGQVGPHIFCYTALDSNG</sequence>
<protein>
    <submittedName>
        <fullName evidence="1">Uncharacterized protein</fullName>
    </submittedName>
</protein>
<organism evidence="1 2">
    <name type="scientific">Mytilus edulis</name>
    <name type="common">Blue mussel</name>
    <dbReference type="NCBI Taxonomy" id="6550"/>
    <lineage>
        <taxon>Eukaryota</taxon>
        <taxon>Metazoa</taxon>
        <taxon>Spiralia</taxon>
        <taxon>Lophotrochozoa</taxon>
        <taxon>Mollusca</taxon>
        <taxon>Bivalvia</taxon>
        <taxon>Autobranchia</taxon>
        <taxon>Pteriomorphia</taxon>
        <taxon>Mytilida</taxon>
        <taxon>Mytiloidea</taxon>
        <taxon>Mytilidae</taxon>
        <taxon>Mytilinae</taxon>
        <taxon>Mytilus</taxon>
    </lineage>
</organism>
<accession>A0A8S3T6M6</accession>
<reference evidence="1" key="1">
    <citation type="submission" date="2021-03" db="EMBL/GenBank/DDBJ databases">
        <authorList>
            <person name="Bekaert M."/>
        </authorList>
    </citation>
    <scope>NUCLEOTIDE SEQUENCE</scope>
</reference>
<proteinExistence type="predicted"/>
<keyword evidence="2" id="KW-1185">Reference proteome</keyword>
<evidence type="ECO:0000313" key="2">
    <source>
        <dbReference type="Proteomes" id="UP000683360"/>
    </source>
</evidence>
<dbReference type="AlphaFoldDB" id="A0A8S3T6M6"/>
<dbReference type="Proteomes" id="UP000683360">
    <property type="component" value="Unassembled WGS sequence"/>
</dbReference>
<name>A0A8S3T6M6_MYTED</name>
<dbReference type="EMBL" id="CAJPWZ010001890">
    <property type="protein sequence ID" value="CAG2226257.1"/>
    <property type="molecule type" value="Genomic_DNA"/>
</dbReference>
<evidence type="ECO:0000313" key="1">
    <source>
        <dbReference type="EMBL" id="CAG2226257.1"/>
    </source>
</evidence>